<sequence>MNLNILLNKLETESDTVNFSDVITVIDNNYHYSPTGFINGDVVNTIGTNEGSCKIFAFAKLHELNEQQTLACFGDYYRKDVLLNPDGTDHANIRNFMLTGWSGVKFEGEVLRLLK</sequence>
<evidence type="ECO:0000313" key="2">
    <source>
        <dbReference type="Proteomes" id="UP001257914"/>
    </source>
</evidence>
<keyword evidence="2" id="KW-1185">Reference proteome</keyword>
<name>A0ABU3QVQ6_9GAMM</name>
<reference evidence="1 2" key="1">
    <citation type="submission" date="2023-10" db="EMBL/GenBank/DDBJ databases">
        <title>Psychrosphaera aquimaarina strain SW33 isolated from seawater.</title>
        <authorList>
            <person name="Bayburt H."/>
            <person name="Kim J.M."/>
            <person name="Choi B.J."/>
            <person name="Jeon C.O."/>
        </authorList>
    </citation>
    <scope>NUCLEOTIDE SEQUENCE [LARGE SCALE GENOMIC DNA]</scope>
    <source>
        <strain evidence="1 2">KCTC 52743</strain>
    </source>
</reference>
<dbReference type="Gene3D" id="3.20.160.10">
    <property type="entry name" value="vpa0580 domain like"/>
    <property type="match status" value="1"/>
</dbReference>
<proteinExistence type="predicted"/>
<comment type="caution">
    <text evidence="1">The sequence shown here is derived from an EMBL/GenBank/DDBJ whole genome shotgun (WGS) entry which is preliminary data.</text>
</comment>
<protein>
    <submittedName>
        <fullName evidence="1">HopJ type III effector protein</fullName>
    </submittedName>
</protein>
<accession>A0ABU3QVQ6</accession>
<dbReference type="Pfam" id="PF08888">
    <property type="entry name" value="HopJ"/>
    <property type="match status" value="1"/>
</dbReference>
<gene>
    <name evidence="1" type="ORF">RT723_00530</name>
</gene>
<dbReference type="InterPro" id="IPR038604">
    <property type="entry name" value="HopJ_sf"/>
</dbReference>
<dbReference type="EMBL" id="JAWCUA010000001">
    <property type="protein sequence ID" value="MDU0111526.1"/>
    <property type="molecule type" value="Genomic_DNA"/>
</dbReference>
<organism evidence="1 2">
    <name type="scientific">Psychrosphaera aquimarina</name>
    <dbReference type="NCBI Taxonomy" id="2044854"/>
    <lineage>
        <taxon>Bacteria</taxon>
        <taxon>Pseudomonadati</taxon>
        <taxon>Pseudomonadota</taxon>
        <taxon>Gammaproteobacteria</taxon>
        <taxon>Alteromonadales</taxon>
        <taxon>Pseudoalteromonadaceae</taxon>
        <taxon>Psychrosphaera</taxon>
    </lineage>
</organism>
<dbReference type="RefSeq" id="WP_315945477.1">
    <property type="nucleotide sequence ID" value="NZ_JAWCUA010000001.1"/>
</dbReference>
<evidence type="ECO:0000313" key="1">
    <source>
        <dbReference type="EMBL" id="MDU0111526.1"/>
    </source>
</evidence>
<dbReference type="Proteomes" id="UP001257914">
    <property type="component" value="Unassembled WGS sequence"/>
</dbReference>
<dbReference type="InterPro" id="IPR014984">
    <property type="entry name" value="HopJ"/>
</dbReference>